<dbReference type="AlphaFoldDB" id="A0A1C7H1D4"/>
<evidence type="ECO:0000256" key="9">
    <source>
        <dbReference type="SAM" id="SignalP"/>
    </source>
</evidence>
<feature type="active site" description="Proton donor" evidence="8">
    <location>
        <position position="516"/>
    </location>
</feature>
<dbReference type="PROSITE" id="PS51257">
    <property type="entry name" value="PROKAR_LIPOPROTEIN"/>
    <property type="match status" value="1"/>
</dbReference>
<dbReference type="InterPro" id="IPR025705">
    <property type="entry name" value="Beta_hexosaminidase_sua/sub"/>
</dbReference>
<dbReference type="EC" id="3.2.1.52" evidence="3"/>
<dbReference type="InterPro" id="IPR059177">
    <property type="entry name" value="GH29D-like_dom"/>
</dbReference>
<dbReference type="PANTHER" id="PTHR22600:SF57">
    <property type="entry name" value="BETA-N-ACETYLHEXOSAMINIDASE"/>
    <property type="match status" value="1"/>
</dbReference>
<dbReference type="Pfam" id="PF13290">
    <property type="entry name" value="CHB_HEX_C_1"/>
    <property type="match status" value="1"/>
</dbReference>
<dbReference type="SUPFAM" id="SSF55545">
    <property type="entry name" value="beta-N-acetylhexosaminidase-like domain"/>
    <property type="match status" value="1"/>
</dbReference>
<name>A0A1C7H1D4_9BACE</name>
<dbReference type="Gene3D" id="3.30.379.10">
    <property type="entry name" value="Chitobiase/beta-hexosaminidase domain 2-like"/>
    <property type="match status" value="1"/>
</dbReference>
<evidence type="ECO:0000256" key="6">
    <source>
        <dbReference type="ARBA" id="ARBA00030512"/>
    </source>
</evidence>
<protein>
    <recommendedName>
        <fullName evidence="3">beta-N-acetylhexosaminidase</fullName>
        <ecNumber evidence="3">3.2.1.52</ecNumber>
    </recommendedName>
    <alternativeName>
        <fullName evidence="6">Beta-N-acetylhexosaminidase</fullName>
    </alternativeName>
    <alternativeName>
        <fullName evidence="7">N-acetyl-beta-glucosaminidase</fullName>
    </alternativeName>
</protein>
<dbReference type="EMBL" id="CP015401">
    <property type="protein sequence ID" value="ANU58708.1"/>
    <property type="molecule type" value="Genomic_DNA"/>
</dbReference>
<dbReference type="OrthoDB" id="1090159at2"/>
<comment type="similarity">
    <text evidence="2">Belongs to the glycosyl hydrolase 20 family.</text>
</comment>
<accession>A0A1C7H1D4</accession>
<dbReference type="GO" id="GO:0016020">
    <property type="term" value="C:membrane"/>
    <property type="evidence" value="ECO:0007669"/>
    <property type="project" value="TreeGrafter"/>
</dbReference>
<dbReference type="Gene3D" id="2.60.40.290">
    <property type="match status" value="1"/>
</dbReference>
<evidence type="ECO:0000256" key="2">
    <source>
        <dbReference type="ARBA" id="ARBA00006285"/>
    </source>
</evidence>
<evidence type="ECO:0000256" key="4">
    <source>
        <dbReference type="ARBA" id="ARBA00022801"/>
    </source>
</evidence>
<dbReference type="GO" id="GO:0030247">
    <property type="term" value="F:polysaccharide binding"/>
    <property type="evidence" value="ECO:0007669"/>
    <property type="project" value="InterPro"/>
</dbReference>
<reference evidence="12" key="1">
    <citation type="submission" date="2016-04" db="EMBL/GenBank/DDBJ databases">
        <title>Complete Genome Sequences of Twelve Strains of a Stable Defined Moderately Diverse Mouse Microbiota 2 (sDMDMm2).</title>
        <authorList>
            <person name="Uchimura Y."/>
            <person name="Wyss M."/>
            <person name="Brugiroux S."/>
            <person name="Limenitakis J.P."/>
            <person name="Stecher B."/>
            <person name="McCoy K.D."/>
            <person name="Macpherson A.J."/>
        </authorList>
    </citation>
    <scope>NUCLEOTIDE SEQUENCE [LARGE SCALE GENOMIC DNA]</scope>
    <source>
        <strain evidence="12">I48</strain>
    </source>
</reference>
<dbReference type="RefSeq" id="WP_065539533.1">
    <property type="nucleotide sequence ID" value="NZ_CAPDLJ010000021.1"/>
</dbReference>
<dbReference type="PRINTS" id="PR00738">
    <property type="entry name" value="GLHYDRLASE20"/>
</dbReference>
<dbReference type="InterPro" id="IPR004866">
    <property type="entry name" value="CHB/HEX_N_dom"/>
</dbReference>
<comment type="catalytic activity">
    <reaction evidence="1">
        <text>Hydrolysis of terminal non-reducing N-acetyl-D-hexosamine residues in N-acetyl-beta-D-hexosaminides.</text>
        <dbReference type="EC" id="3.2.1.52"/>
    </reaction>
</comment>
<dbReference type="Pfam" id="PF02838">
    <property type="entry name" value="Glyco_hydro_20b"/>
    <property type="match status" value="1"/>
</dbReference>
<dbReference type="InterPro" id="IPR012291">
    <property type="entry name" value="CBM2_carb-bd_dom_sf"/>
</dbReference>
<feature type="chain" id="PRO_5008886806" description="beta-N-acetylhexosaminidase" evidence="9">
    <location>
        <begin position="23"/>
        <end position="835"/>
    </location>
</feature>
<keyword evidence="5" id="KW-0326">Glycosidase</keyword>
<evidence type="ECO:0000313" key="12">
    <source>
        <dbReference type="Proteomes" id="UP000092631"/>
    </source>
</evidence>
<dbReference type="SUPFAM" id="SSF51445">
    <property type="entry name" value="(Trans)glycosidases"/>
    <property type="match status" value="1"/>
</dbReference>
<dbReference type="InterPro" id="IPR017853">
    <property type="entry name" value="GH"/>
</dbReference>
<dbReference type="Proteomes" id="UP000092631">
    <property type="component" value="Chromosome"/>
</dbReference>
<keyword evidence="12" id="KW-1185">Reference proteome</keyword>
<dbReference type="KEGG" id="bcae:A4V03_15000"/>
<dbReference type="GO" id="GO:0030203">
    <property type="term" value="P:glycosaminoglycan metabolic process"/>
    <property type="evidence" value="ECO:0007669"/>
    <property type="project" value="TreeGrafter"/>
</dbReference>
<evidence type="ECO:0000256" key="5">
    <source>
        <dbReference type="ARBA" id="ARBA00023295"/>
    </source>
</evidence>
<organism evidence="11 12">
    <name type="scientific">Bacteroides caecimuris</name>
    <dbReference type="NCBI Taxonomy" id="1796613"/>
    <lineage>
        <taxon>Bacteria</taxon>
        <taxon>Pseudomonadati</taxon>
        <taxon>Bacteroidota</taxon>
        <taxon>Bacteroidia</taxon>
        <taxon>Bacteroidales</taxon>
        <taxon>Bacteroidaceae</taxon>
        <taxon>Bacteroides</taxon>
    </lineage>
</organism>
<evidence type="ECO:0000259" key="10">
    <source>
        <dbReference type="SMART" id="SM01081"/>
    </source>
</evidence>
<evidence type="ECO:0000256" key="3">
    <source>
        <dbReference type="ARBA" id="ARBA00012663"/>
    </source>
</evidence>
<proteinExistence type="inferred from homology"/>
<dbReference type="Pfam" id="PF03173">
    <property type="entry name" value="CHB_HEX"/>
    <property type="match status" value="1"/>
</dbReference>
<sequence length="835" mass="94540">MKKQKLYAAGLLLLLLVWTSGCKPTKKINAPLSLTWEMGKIHPEEGTYENSFILKNFSDAPVGKDWVIYYAQLPHHIQQETSSSKVKVEWISGTYHKIYPTAEFASLAPGDSIRVTFKCDGEVPKTSHAPEGSYWVSRSGAGKGQPLPVEMRIIPLAPTKAQTAFLHRLYETNARLQQHPLQELRPVDILPTVKQAIPAEGEMLIENKIALSFHKDFANEGKLLKEKLEKTYGLEVATEAEESILLEYLPEDQEVPNDEYYELDINNRQAIVKGKTSHGIFNGTQTLLAMLKGQGETLRLQAVSIRDYPDLLYRGQMLDIVRNFTTAENLKKLIDITASYKLNTFHFHFSDDEGWRLEIPGLEELTSVGARRGHTTDEAECLYPAYENGYDPNAPTSGNGFYSRTEFIDLLRYAAERHVQVIPEIESPGHARAAITAMKARYEKYIGSNPEKATEYMLHDPQDSSQYISAQWYTDNVMNVAMPSTYRFIEKVVREIKEMYREAGVPLTTIHVGGDEVAEGAWSGSPLCMQLMKEKGMTQMHDLAEYFITRVSECLQQQGISFGGWQEAALGHRTETHAALAPRAGGIYCWSTVAEWGTDEISYQIANNGYPVILCNVNNFYLDLAYDAHTDEPGHFWAGYVDESKSFSMLPYRVYRSSRTTMAGHPVSPDSMEIGKTALTALGKQRITGVQAQLFAETIRNYQQVEYYTFPKIMGLAERGWNAHPIWENLSGNTETQAYEQDLVQFYRKISQKEMPHWVQNGIHFRLPYPGLCLKDGKLYANTSIREGQIRYTMDGTEPMEDSPLWETPIDCQTEVVKAKLFYLGKESMTAVLEQ</sequence>
<evidence type="ECO:0000256" key="1">
    <source>
        <dbReference type="ARBA" id="ARBA00001231"/>
    </source>
</evidence>
<dbReference type="SUPFAM" id="SSF49384">
    <property type="entry name" value="Carbohydrate-binding domain"/>
    <property type="match status" value="1"/>
</dbReference>
<dbReference type="GeneID" id="82188448"/>
<keyword evidence="4 11" id="KW-0378">Hydrolase</keyword>
<dbReference type="SUPFAM" id="SSF81296">
    <property type="entry name" value="E set domains"/>
    <property type="match status" value="1"/>
</dbReference>
<dbReference type="PANTHER" id="PTHR22600">
    <property type="entry name" value="BETA-HEXOSAMINIDASE"/>
    <property type="match status" value="1"/>
</dbReference>
<dbReference type="GO" id="GO:0005975">
    <property type="term" value="P:carbohydrate metabolic process"/>
    <property type="evidence" value="ECO:0007669"/>
    <property type="project" value="InterPro"/>
</dbReference>
<dbReference type="InterPro" id="IPR008965">
    <property type="entry name" value="CBM2/CBM3_carb-bd_dom_sf"/>
</dbReference>
<keyword evidence="9" id="KW-0732">Signal</keyword>
<dbReference type="Gene3D" id="3.20.20.80">
    <property type="entry name" value="Glycosidases"/>
    <property type="match status" value="1"/>
</dbReference>
<evidence type="ECO:0000256" key="8">
    <source>
        <dbReference type="PIRSR" id="PIRSR625705-1"/>
    </source>
</evidence>
<dbReference type="GO" id="GO:0004563">
    <property type="term" value="F:beta-N-acetylhexosaminidase activity"/>
    <property type="evidence" value="ECO:0007669"/>
    <property type="project" value="UniProtKB-EC"/>
</dbReference>
<dbReference type="Pfam" id="PF00728">
    <property type="entry name" value="Glyco_hydro_20"/>
    <property type="match status" value="1"/>
</dbReference>
<feature type="signal peptide" evidence="9">
    <location>
        <begin position="1"/>
        <end position="22"/>
    </location>
</feature>
<feature type="domain" description="Chitobiase/beta-hexosaminidases N-terminal" evidence="10">
    <location>
        <begin position="30"/>
        <end position="182"/>
    </location>
</feature>
<evidence type="ECO:0000313" key="11">
    <source>
        <dbReference type="EMBL" id="ANU58708.1"/>
    </source>
</evidence>
<gene>
    <name evidence="11" type="ORF">A4V03_15000</name>
</gene>
<dbReference type="InterPro" id="IPR015883">
    <property type="entry name" value="Glyco_hydro_20_cat"/>
</dbReference>
<dbReference type="InterPro" id="IPR014756">
    <property type="entry name" value="Ig_E-set"/>
</dbReference>
<evidence type="ECO:0000256" key="7">
    <source>
        <dbReference type="ARBA" id="ARBA00033000"/>
    </source>
</evidence>
<dbReference type="SMART" id="SM01081">
    <property type="entry name" value="CHB_HEX"/>
    <property type="match status" value="1"/>
</dbReference>
<dbReference type="InterPro" id="IPR029018">
    <property type="entry name" value="Hex-like_dom2"/>
</dbReference>
<dbReference type="InterPro" id="IPR015882">
    <property type="entry name" value="HEX_bac_N"/>
</dbReference>